<dbReference type="AlphaFoldDB" id="A0A2T0BA86"/>
<dbReference type="EMBL" id="PVXQ01000043">
    <property type="protein sequence ID" value="PRR80752.1"/>
    <property type="molecule type" value="Genomic_DNA"/>
</dbReference>
<evidence type="ECO:0000313" key="1">
    <source>
        <dbReference type="EMBL" id="PRR80752.1"/>
    </source>
</evidence>
<dbReference type="InterPro" id="IPR019644">
    <property type="entry name" value="DUF2508"/>
</dbReference>
<keyword evidence="2" id="KW-1185">Reference proteome</keyword>
<protein>
    <recommendedName>
        <fullName evidence="3">DUF2508 family protein</fullName>
    </recommendedName>
</protein>
<proteinExistence type="predicted"/>
<dbReference type="RefSeq" id="WP_106060885.1">
    <property type="nucleotide sequence ID" value="NZ_PVXQ01000043.1"/>
</dbReference>
<evidence type="ECO:0008006" key="3">
    <source>
        <dbReference type="Google" id="ProtNLM"/>
    </source>
</evidence>
<reference evidence="1 2" key="1">
    <citation type="submission" date="2018-03" db="EMBL/GenBank/DDBJ databases">
        <title>Genome sequence of Clostridium vincentii DSM 10228.</title>
        <authorList>
            <person name="Poehlein A."/>
            <person name="Daniel R."/>
        </authorList>
    </citation>
    <scope>NUCLEOTIDE SEQUENCE [LARGE SCALE GENOMIC DNA]</scope>
    <source>
        <strain evidence="1 2">DSM 10228</strain>
    </source>
</reference>
<dbReference type="Pfam" id="PF10704">
    <property type="entry name" value="DUF2508"/>
    <property type="match status" value="1"/>
</dbReference>
<gene>
    <name evidence="1" type="ORF">CLVI_29800</name>
</gene>
<evidence type="ECO:0000313" key="2">
    <source>
        <dbReference type="Proteomes" id="UP000239471"/>
    </source>
</evidence>
<dbReference type="OrthoDB" id="1809893at2"/>
<comment type="caution">
    <text evidence="1">The sequence shown here is derived from an EMBL/GenBank/DDBJ whole genome shotgun (WGS) entry which is preliminary data.</text>
</comment>
<accession>A0A2T0BA86</accession>
<sequence>MNKNKIIEYVIGKMGQDKKDKDLLEKELLRQVEYTLIEIETARRMFNSVEDPKLIEVAIYSEEIAKQRFDYLLSIARERGISVSNEYIVGKFLEIVE</sequence>
<organism evidence="1 2">
    <name type="scientific">Clostridium vincentii</name>
    <dbReference type="NCBI Taxonomy" id="52704"/>
    <lineage>
        <taxon>Bacteria</taxon>
        <taxon>Bacillati</taxon>
        <taxon>Bacillota</taxon>
        <taxon>Clostridia</taxon>
        <taxon>Eubacteriales</taxon>
        <taxon>Clostridiaceae</taxon>
        <taxon>Clostridium</taxon>
    </lineage>
</organism>
<dbReference type="Proteomes" id="UP000239471">
    <property type="component" value="Unassembled WGS sequence"/>
</dbReference>
<name>A0A2T0BA86_9CLOT</name>